<dbReference type="AlphaFoldDB" id="A0A0M6ZAL7"/>
<accession>A0A0M6ZAL7</accession>
<dbReference type="OrthoDB" id="4954742at2"/>
<sequence>MRYAIYFAADADDRLMQLGNTWLGRDPFSGSDLCQPALDGIDRERFLHLTSSPRRYGFHGTLKAPFHLDPERSESALLEACRDFSGDLAPFEIQALSVNRLGRFLALTPDNAEPDLAAFAALCVHRFERFRAPLSGADLERRRKSGLTPKQDSYLTGWGYPYIFDEFRFHMTLSSKLENDAEATALAAAARNYFAAVTGQSRTCSSFALYVEPERNAPFEVHTVFELTGSTSAQTAESLAAPLTRKENA</sequence>
<dbReference type="PIRSF" id="PIRSF033328">
    <property type="entry name" value="Phest_Mll4975"/>
    <property type="match status" value="1"/>
</dbReference>
<dbReference type="InterPro" id="IPR009389">
    <property type="entry name" value="DUF1045"/>
</dbReference>
<dbReference type="RefSeq" id="WP_055114924.1">
    <property type="nucleotide sequence ID" value="NZ_CXWA01000002.1"/>
</dbReference>
<dbReference type="Gene3D" id="3.90.1140.10">
    <property type="entry name" value="Cyclic phosphodiesterase"/>
    <property type="match status" value="1"/>
</dbReference>
<dbReference type="GeneID" id="97668536"/>
<dbReference type="Pfam" id="PF06299">
    <property type="entry name" value="DUF1045"/>
    <property type="match status" value="1"/>
</dbReference>
<dbReference type="STRING" id="311410.LA5095_02248"/>
<dbReference type="Proteomes" id="UP000049983">
    <property type="component" value="Unassembled WGS sequence"/>
</dbReference>
<reference evidence="2" key="1">
    <citation type="submission" date="2015-07" db="EMBL/GenBank/DDBJ databases">
        <authorList>
            <person name="Rodrigo-Torres Lidia"/>
            <person name="Arahal R.David."/>
        </authorList>
    </citation>
    <scope>NUCLEOTIDE SEQUENCE [LARGE SCALE GENOMIC DNA]</scope>
    <source>
        <strain evidence="2">CECT 5096</strain>
    </source>
</reference>
<proteinExistence type="predicted"/>
<keyword evidence="2" id="KW-1185">Reference proteome</keyword>
<dbReference type="NCBIfam" id="TIGR03223">
    <property type="entry name" value="Phn_opern_protn"/>
    <property type="match status" value="1"/>
</dbReference>
<organism evidence="1 2">
    <name type="scientific">Roseibium album</name>
    <dbReference type="NCBI Taxonomy" id="311410"/>
    <lineage>
        <taxon>Bacteria</taxon>
        <taxon>Pseudomonadati</taxon>
        <taxon>Pseudomonadota</taxon>
        <taxon>Alphaproteobacteria</taxon>
        <taxon>Hyphomicrobiales</taxon>
        <taxon>Stappiaceae</taxon>
        <taxon>Roseibium</taxon>
    </lineage>
</organism>
<gene>
    <name evidence="1" type="ORF">LA5096_01104</name>
</gene>
<evidence type="ECO:0000313" key="1">
    <source>
        <dbReference type="EMBL" id="CTQ66449.1"/>
    </source>
</evidence>
<protein>
    <submittedName>
        <fullName evidence="1">Putative phosphonate metabolism protein</fullName>
    </submittedName>
</protein>
<dbReference type="EMBL" id="CXWC01000002">
    <property type="protein sequence ID" value="CTQ66449.1"/>
    <property type="molecule type" value="Genomic_DNA"/>
</dbReference>
<name>A0A0M6ZAL7_9HYPH</name>
<evidence type="ECO:0000313" key="2">
    <source>
        <dbReference type="Proteomes" id="UP000049983"/>
    </source>
</evidence>